<dbReference type="AlphaFoldDB" id="A0A1M5CMD6"/>
<protein>
    <submittedName>
        <fullName evidence="1">Uncharacterized protein</fullName>
    </submittedName>
</protein>
<gene>
    <name evidence="1" type="ORF">SAMN02745218_02578</name>
</gene>
<reference evidence="2" key="1">
    <citation type="submission" date="2016-11" db="EMBL/GenBank/DDBJ databases">
        <authorList>
            <person name="Varghese N."/>
            <person name="Submissions S."/>
        </authorList>
    </citation>
    <scope>NUCLEOTIDE SEQUENCE [LARGE SCALE GENOMIC DNA]</scope>
    <source>
        <strain evidence="2">DSM 11792</strain>
    </source>
</reference>
<evidence type="ECO:0000313" key="1">
    <source>
        <dbReference type="EMBL" id="SHF55870.1"/>
    </source>
</evidence>
<keyword evidence="2" id="KW-1185">Reference proteome</keyword>
<sequence length="94" mass="10996">MVKKDPVEKLFLECLDELVELSEVVVEEWSSPDVVQEYLQNVVNGYYARLQKIKRKKETGPLSDLSARLYCRRREELTRQELAKKGLLEPPTTE</sequence>
<organism evidence="1 2">
    <name type="scientific">Desulfofundulus australicus DSM 11792</name>
    <dbReference type="NCBI Taxonomy" id="1121425"/>
    <lineage>
        <taxon>Bacteria</taxon>
        <taxon>Bacillati</taxon>
        <taxon>Bacillota</taxon>
        <taxon>Clostridia</taxon>
        <taxon>Eubacteriales</taxon>
        <taxon>Peptococcaceae</taxon>
        <taxon>Desulfofundulus</taxon>
    </lineage>
</organism>
<dbReference type="EMBL" id="FQUW01000039">
    <property type="protein sequence ID" value="SHF55870.1"/>
    <property type="molecule type" value="Genomic_DNA"/>
</dbReference>
<dbReference type="RefSeq" id="WP_073166941.1">
    <property type="nucleotide sequence ID" value="NZ_FQUW01000039.1"/>
</dbReference>
<proteinExistence type="predicted"/>
<accession>A0A1M5CMD6</accession>
<name>A0A1M5CMD6_9FIRM</name>
<evidence type="ECO:0000313" key="2">
    <source>
        <dbReference type="Proteomes" id="UP000184196"/>
    </source>
</evidence>
<dbReference type="Proteomes" id="UP000184196">
    <property type="component" value="Unassembled WGS sequence"/>
</dbReference>